<keyword evidence="4" id="KW-0378">Hydrolase</keyword>
<dbReference type="GO" id="GO:0009277">
    <property type="term" value="C:fungal-type cell wall"/>
    <property type="evidence" value="ECO:0007669"/>
    <property type="project" value="TreeGrafter"/>
</dbReference>
<sequence>MFSKALITLCAAALVGEVVAASPRHNAHQHVHQKKALVTNVVTVTDWVTVYATDGESATSTSSKVFVADTHKHTHTSAASSSSSSSSSTSSTTSTPATSSTSTPEAAPTTMITQTKPSSSSVDVNINVASSAPALSVVVSVAVPPVVAVPAPSVEKASPTTQAAAQTSAASSGNSGSSGQAGTALRGLAYNHANLLPSFTGSGSKVHWTYNWGQSDDSGIGLEFVPMLWGTTKGFPATWAANAQTAIDAGSKCLVSFNEPDNVGQAAMTPAAAAASHIELMNPFASKARIGTPAITNSNIAGEGIDWLKAFFSACNGKCAADFTPIHIYGVSTSVFLQHLLDVYNEFKLPVWITEFAFSGSDDEINQALSTIINQLETNSTFSFVERYSYFMVAEGSLVSSGTSLTTYGNTFAYGS</sequence>
<accession>A0AAN6NHZ2</accession>
<protein>
    <submittedName>
        <fullName evidence="4">Glycosyl hydrolase catalytic core-domain-containing protein</fullName>
    </submittedName>
</protein>
<dbReference type="EMBL" id="MU853752">
    <property type="protein sequence ID" value="KAK3946165.1"/>
    <property type="molecule type" value="Genomic_DNA"/>
</dbReference>
<reference evidence="5" key="1">
    <citation type="journal article" date="2023" name="Mol. Phylogenet. Evol.">
        <title>Genome-scale phylogeny and comparative genomics of the fungal order Sordariales.</title>
        <authorList>
            <person name="Hensen N."/>
            <person name="Bonometti L."/>
            <person name="Westerberg I."/>
            <person name="Brannstrom I.O."/>
            <person name="Guillou S."/>
            <person name="Cros-Aarteil S."/>
            <person name="Calhoun S."/>
            <person name="Haridas S."/>
            <person name="Kuo A."/>
            <person name="Mondo S."/>
            <person name="Pangilinan J."/>
            <person name="Riley R."/>
            <person name="LaButti K."/>
            <person name="Andreopoulos B."/>
            <person name="Lipzen A."/>
            <person name="Chen C."/>
            <person name="Yan M."/>
            <person name="Daum C."/>
            <person name="Ng V."/>
            <person name="Clum A."/>
            <person name="Steindorff A."/>
            <person name="Ohm R.A."/>
            <person name="Martin F."/>
            <person name="Silar P."/>
            <person name="Natvig D.O."/>
            <person name="Lalanne C."/>
            <person name="Gautier V."/>
            <person name="Ament-Velasquez S.L."/>
            <person name="Kruys A."/>
            <person name="Hutchinson M.I."/>
            <person name="Powell A.J."/>
            <person name="Barry K."/>
            <person name="Miller A.N."/>
            <person name="Grigoriev I.V."/>
            <person name="Debuchy R."/>
            <person name="Gladieux P."/>
            <person name="Hiltunen Thoren M."/>
            <person name="Johannesson H."/>
        </authorList>
    </citation>
    <scope>NUCLEOTIDE SEQUENCE [LARGE SCALE GENOMIC DNA]</scope>
    <source>
        <strain evidence="5">CBS 340.73</strain>
    </source>
</reference>
<comment type="caution">
    <text evidence="4">The sequence shown here is derived from an EMBL/GenBank/DDBJ whole genome shotgun (WGS) entry which is preliminary data.</text>
</comment>
<feature type="compositionally biased region" description="Low complexity" evidence="1">
    <location>
        <begin position="76"/>
        <end position="110"/>
    </location>
</feature>
<feature type="signal peptide" evidence="2">
    <location>
        <begin position="1"/>
        <end position="20"/>
    </location>
</feature>
<dbReference type="InterPro" id="IPR053183">
    <property type="entry name" value="ASL1"/>
</dbReference>
<evidence type="ECO:0000259" key="3">
    <source>
        <dbReference type="Pfam" id="PF11790"/>
    </source>
</evidence>
<feature type="chain" id="PRO_5043005080" evidence="2">
    <location>
        <begin position="21"/>
        <end position="416"/>
    </location>
</feature>
<evidence type="ECO:0000256" key="1">
    <source>
        <dbReference type="SAM" id="MobiDB-lite"/>
    </source>
</evidence>
<feature type="region of interest" description="Disordered" evidence="1">
    <location>
        <begin position="75"/>
        <end position="120"/>
    </location>
</feature>
<evidence type="ECO:0000313" key="5">
    <source>
        <dbReference type="Proteomes" id="UP001303473"/>
    </source>
</evidence>
<evidence type="ECO:0000313" key="4">
    <source>
        <dbReference type="EMBL" id="KAK3946165.1"/>
    </source>
</evidence>
<organism evidence="4 5">
    <name type="scientific">Diplogelasinospora grovesii</name>
    <dbReference type="NCBI Taxonomy" id="303347"/>
    <lineage>
        <taxon>Eukaryota</taxon>
        <taxon>Fungi</taxon>
        <taxon>Dikarya</taxon>
        <taxon>Ascomycota</taxon>
        <taxon>Pezizomycotina</taxon>
        <taxon>Sordariomycetes</taxon>
        <taxon>Sordariomycetidae</taxon>
        <taxon>Sordariales</taxon>
        <taxon>Diplogelasinosporaceae</taxon>
        <taxon>Diplogelasinospora</taxon>
    </lineage>
</organism>
<dbReference type="GO" id="GO:0071966">
    <property type="term" value="P:fungal-type cell wall polysaccharide metabolic process"/>
    <property type="evidence" value="ECO:0007669"/>
    <property type="project" value="TreeGrafter"/>
</dbReference>
<dbReference type="SUPFAM" id="SSF51445">
    <property type="entry name" value="(Trans)glycosidases"/>
    <property type="match status" value="1"/>
</dbReference>
<proteinExistence type="predicted"/>
<keyword evidence="2" id="KW-0732">Signal</keyword>
<dbReference type="PANTHER" id="PTHR34154:SF13">
    <property type="entry name" value="ASL1-LIKE GLYCOSYL HYDROLASE CATALYTIC DOMAIN-CONTAINING PROTEIN"/>
    <property type="match status" value="1"/>
</dbReference>
<feature type="region of interest" description="Disordered" evidence="1">
    <location>
        <begin position="153"/>
        <end position="181"/>
    </location>
</feature>
<dbReference type="InterPro" id="IPR017853">
    <property type="entry name" value="GH"/>
</dbReference>
<dbReference type="PANTHER" id="PTHR34154">
    <property type="entry name" value="ALKALI-SENSITIVE LINKAGE PROTEIN 1"/>
    <property type="match status" value="1"/>
</dbReference>
<dbReference type="GO" id="GO:0016787">
    <property type="term" value="F:hydrolase activity"/>
    <property type="evidence" value="ECO:0007669"/>
    <property type="project" value="UniProtKB-KW"/>
</dbReference>
<dbReference type="Pfam" id="PF11790">
    <property type="entry name" value="Glyco_hydro_cc"/>
    <property type="match status" value="1"/>
</dbReference>
<feature type="compositionally biased region" description="Polar residues" evidence="1">
    <location>
        <begin position="111"/>
        <end position="120"/>
    </location>
</feature>
<dbReference type="Proteomes" id="UP001303473">
    <property type="component" value="Unassembled WGS sequence"/>
</dbReference>
<dbReference type="InterPro" id="IPR024655">
    <property type="entry name" value="Asl1_glyco_hydro_catalytic"/>
</dbReference>
<gene>
    <name evidence="4" type="ORF">QBC46DRAFT_1464</name>
</gene>
<dbReference type="Gene3D" id="3.20.20.80">
    <property type="entry name" value="Glycosidases"/>
    <property type="match status" value="1"/>
</dbReference>
<evidence type="ECO:0000256" key="2">
    <source>
        <dbReference type="SAM" id="SignalP"/>
    </source>
</evidence>
<feature type="domain" description="Asl1-like glycosyl hydrolase catalytic" evidence="3">
    <location>
        <begin position="187"/>
        <end position="412"/>
    </location>
</feature>
<name>A0AAN6NHZ2_9PEZI</name>
<keyword evidence="5" id="KW-1185">Reference proteome</keyword>
<dbReference type="AlphaFoldDB" id="A0AAN6NHZ2"/>